<dbReference type="RefSeq" id="WP_310588680.1">
    <property type="nucleotide sequence ID" value="NZ_QGDT01000001.1"/>
</dbReference>
<evidence type="ECO:0000313" key="6">
    <source>
        <dbReference type="Proteomes" id="UP000245880"/>
    </source>
</evidence>
<dbReference type="Pfam" id="PF10079">
    <property type="entry name" value="Rossmann-like_BshC"/>
    <property type="match status" value="1"/>
</dbReference>
<evidence type="ECO:0000259" key="3">
    <source>
        <dbReference type="Pfam" id="PF10079"/>
    </source>
</evidence>
<keyword evidence="6" id="KW-1185">Reference proteome</keyword>
<proteinExistence type="inferred from homology"/>
<dbReference type="InterPro" id="IPR055399">
    <property type="entry name" value="CC_BshC"/>
</dbReference>
<comment type="similarity">
    <text evidence="2">Belongs to the BshC family.</text>
</comment>
<keyword evidence="1 2" id="KW-0436">Ligase</keyword>
<dbReference type="AlphaFoldDB" id="A0A316AT11"/>
<dbReference type="HAMAP" id="MF_01867">
    <property type="entry name" value="BshC"/>
    <property type="match status" value="1"/>
</dbReference>
<gene>
    <name evidence="2" type="primary">bshC</name>
    <name evidence="5" type="ORF">CLV98_101125</name>
</gene>
<dbReference type="EC" id="6.-.-.-" evidence="2"/>
<dbReference type="EMBL" id="QGDT01000001">
    <property type="protein sequence ID" value="PWJ59950.1"/>
    <property type="molecule type" value="Genomic_DNA"/>
</dbReference>
<sequence>MDSFTAVETKTSMNALPIDLRSTGQFPSLLLDYLDQKPEVAKFYETFPTLEKAQDTIEKKKSFDPETRKVLVKALEKQYQNLPNKPDFSPLLAPNTYTVTTGHQLNIFTGPLYIIYKLVTTINLARELKKTYPDCHFVPVYWMATEDHDFDEIASFHLDGQTHRWQGDYTGAVGRLNPNDLAAILKQLPEELLLFKKAYLEHSTLADAVRCYMHELFGQEGLVCLDADDPDLKRCFLPTIQEELLQSPSAELVSQTSAELTGLGYKTPVYAREINFFYLDNNIRERIVKEGDQYQVLNTDLRFQEAEILELTQQHPERFSPNVVMRPLYQEVILPNLAYIGGPSEIPYWMQLKSIFTHYKVPFPMLIPRNFALCLTGGQVDKANKLEIALEDLFLDETSLRKKFTKQISNNKLDLQNQRLAMQGLFDSIAEQAAAIDPTLEPTVKAALTRLEKILLQLEKRLTKAEERNHSSEIGQLMGLKKKLFPNGVAQERYDNLLKFYLTDPQFIQKLLGTFDPLDFRYLILTEK</sequence>
<feature type="domain" description="Bacillithiol biosynthesis BshC C-terminal coiled-coil" evidence="4">
    <location>
        <begin position="373"/>
        <end position="526"/>
    </location>
</feature>
<comment type="caution">
    <text evidence="5">The sequence shown here is derived from an EMBL/GenBank/DDBJ whole genome shotgun (WGS) entry which is preliminary data.</text>
</comment>
<evidence type="ECO:0000256" key="2">
    <source>
        <dbReference type="HAMAP-Rule" id="MF_01867"/>
    </source>
</evidence>
<name>A0A316AT11_9BACT</name>
<feature type="domain" description="Bacillithiol biosynthesis BshC N-terminal Rossmann-like" evidence="3">
    <location>
        <begin position="16"/>
        <end position="370"/>
    </location>
</feature>
<evidence type="ECO:0000256" key="1">
    <source>
        <dbReference type="ARBA" id="ARBA00022598"/>
    </source>
</evidence>
<dbReference type="InterPro" id="IPR055398">
    <property type="entry name" value="Rossmann-like_BshC"/>
</dbReference>
<organism evidence="5 6">
    <name type="scientific">Dyadobacter jejuensis</name>
    <dbReference type="NCBI Taxonomy" id="1082580"/>
    <lineage>
        <taxon>Bacteria</taxon>
        <taxon>Pseudomonadati</taxon>
        <taxon>Bacteroidota</taxon>
        <taxon>Cytophagia</taxon>
        <taxon>Cytophagales</taxon>
        <taxon>Spirosomataceae</taxon>
        <taxon>Dyadobacter</taxon>
    </lineage>
</organism>
<dbReference type="Proteomes" id="UP000245880">
    <property type="component" value="Unassembled WGS sequence"/>
</dbReference>
<dbReference type="NCBIfam" id="TIGR03998">
    <property type="entry name" value="thiol_BshC"/>
    <property type="match status" value="1"/>
</dbReference>
<dbReference type="PIRSF" id="PIRSF012535">
    <property type="entry name" value="UCP012535"/>
    <property type="match status" value="1"/>
</dbReference>
<reference evidence="5 6" key="1">
    <citation type="submission" date="2018-03" db="EMBL/GenBank/DDBJ databases">
        <title>Genomic Encyclopedia of Archaeal and Bacterial Type Strains, Phase II (KMG-II): from individual species to whole genera.</title>
        <authorList>
            <person name="Goeker M."/>
        </authorList>
    </citation>
    <scope>NUCLEOTIDE SEQUENCE [LARGE SCALE GENOMIC DNA]</scope>
    <source>
        <strain evidence="5 6">DSM 100346</strain>
    </source>
</reference>
<accession>A0A316AT11</accession>
<dbReference type="InterPro" id="IPR011199">
    <property type="entry name" value="Bacillithiol_biosynth_BshC"/>
</dbReference>
<protein>
    <recommendedName>
        <fullName evidence="2">Putative cysteine ligase BshC</fullName>
        <ecNumber evidence="2">6.-.-.-</ecNumber>
    </recommendedName>
</protein>
<evidence type="ECO:0000259" key="4">
    <source>
        <dbReference type="Pfam" id="PF24850"/>
    </source>
</evidence>
<dbReference type="GO" id="GO:0016874">
    <property type="term" value="F:ligase activity"/>
    <property type="evidence" value="ECO:0007669"/>
    <property type="project" value="UniProtKB-UniRule"/>
</dbReference>
<dbReference type="Pfam" id="PF24850">
    <property type="entry name" value="CC_BshC"/>
    <property type="match status" value="1"/>
</dbReference>
<evidence type="ECO:0000313" key="5">
    <source>
        <dbReference type="EMBL" id="PWJ59950.1"/>
    </source>
</evidence>